<gene>
    <name evidence="2" type="ORF">EGW08_020910</name>
</gene>
<dbReference type="EMBL" id="RQTK01001232">
    <property type="protein sequence ID" value="RUS71325.1"/>
    <property type="molecule type" value="Genomic_DNA"/>
</dbReference>
<keyword evidence="3" id="KW-1185">Reference proteome</keyword>
<evidence type="ECO:0000256" key="1">
    <source>
        <dbReference type="SAM" id="Phobius"/>
    </source>
</evidence>
<name>A0A3S1B3W3_ELYCH</name>
<proteinExistence type="predicted"/>
<evidence type="ECO:0000313" key="3">
    <source>
        <dbReference type="Proteomes" id="UP000271974"/>
    </source>
</evidence>
<accession>A0A3S1B3W3</accession>
<keyword evidence="1" id="KW-0472">Membrane</keyword>
<comment type="caution">
    <text evidence="2">The sequence shown here is derived from an EMBL/GenBank/DDBJ whole genome shotgun (WGS) entry which is preliminary data.</text>
</comment>
<sequence length="103" mass="11913">MTIRTCASHTATWKPRANSMCLKDNVHYLPRYQQNRIFRPETGHGQLDAHIYKLKIAKVNNRLGRSKANNSFRMKTEPILRKIVALMASTALAAPYCLIYYLF</sequence>
<feature type="transmembrane region" description="Helical" evidence="1">
    <location>
        <begin position="83"/>
        <end position="102"/>
    </location>
</feature>
<dbReference type="Proteomes" id="UP000271974">
    <property type="component" value="Unassembled WGS sequence"/>
</dbReference>
<keyword evidence="1" id="KW-0812">Transmembrane</keyword>
<organism evidence="2 3">
    <name type="scientific">Elysia chlorotica</name>
    <name type="common">Eastern emerald elysia</name>
    <name type="synonym">Sea slug</name>
    <dbReference type="NCBI Taxonomy" id="188477"/>
    <lineage>
        <taxon>Eukaryota</taxon>
        <taxon>Metazoa</taxon>
        <taxon>Spiralia</taxon>
        <taxon>Lophotrochozoa</taxon>
        <taxon>Mollusca</taxon>
        <taxon>Gastropoda</taxon>
        <taxon>Heterobranchia</taxon>
        <taxon>Euthyneura</taxon>
        <taxon>Panpulmonata</taxon>
        <taxon>Sacoglossa</taxon>
        <taxon>Placobranchoidea</taxon>
        <taxon>Plakobranchidae</taxon>
        <taxon>Elysia</taxon>
    </lineage>
</organism>
<protein>
    <submittedName>
        <fullName evidence="2">Uncharacterized protein</fullName>
    </submittedName>
</protein>
<reference evidence="2 3" key="1">
    <citation type="submission" date="2019-01" db="EMBL/GenBank/DDBJ databases">
        <title>A draft genome assembly of the solar-powered sea slug Elysia chlorotica.</title>
        <authorList>
            <person name="Cai H."/>
            <person name="Li Q."/>
            <person name="Fang X."/>
            <person name="Li J."/>
            <person name="Curtis N.E."/>
            <person name="Altenburger A."/>
            <person name="Shibata T."/>
            <person name="Feng M."/>
            <person name="Maeda T."/>
            <person name="Schwartz J.A."/>
            <person name="Shigenobu S."/>
            <person name="Lundholm N."/>
            <person name="Nishiyama T."/>
            <person name="Yang H."/>
            <person name="Hasebe M."/>
            <person name="Li S."/>
            <person name="Pierce S.K."/>
            <person name="Wang J."/>
        </authorList>
    </citation>
    <scope>NUCLEOTIDE SEQUENCE [LARGE SCALE GENOMIC DNA]</scope>
    <source>
        <strain evidence="2">EC2010</strain>
        <tissue evidence="2">Whole organism of an adult</tissue>
    </source>
</reference>
<evidence type="ECO:0000313" key="2">
    <source>
        <dbReference type="EMBL" id="RUS71325.1"/>
    </source>
</evidence>
<dbReference type="AlphaFoldDB" id="A0A3S1B3W3"/>
<keyword evidence="1" id="KW-1133">Transmembrane helix</keyword>